<dbReference type="PANTHER" id="PTHR33516:SF2">
    <property type="entry name" value="LEXA REPRESSOR-RELATED"/>
    <property type="match status" value="1"/>
</dbReference>
<dbReference type="GO" id="GO:0045892">
    <property type="term" value="P:negative regulation of DNA-templated transcription"/>
    <property type="evidence" value="ECO:0007669"/>
    <property type="project" value="InterPro"/>
</dbReference>
<dbReference type="InterPro" id="IPR039418">
    <property type="entry name" value="LexA-like"/>
</dbReference>
<evidence type="ECO:0000256" key="3">
    <source>
        <dbReference type="ARBA" id="ARBA00022705"/>
    </source>
</evidence>
<dbReference type="InterPro" id="IPR006199">
    <property type="entry name" value="LexA_DNA-bd_dom"/>
</dbReference>
<dbReference type="PANTHER" id="PTHR33516">
    <property type="entry name" value="LEXA REPRESSOR"/>
    <property type="match status" value="1"/>
</dbReference>
<evidence type="ECO:0000259" key="13">
    <source>
        <dbReference type="Pfam" id="PF01726"/>
    </source>
</evidence>
<evidence type="ECO:0000256" key="8">
    <source>
        <dbReference type="ARBA" id="ARBA00023125"/>
    </source>
</evidence>
<dbReference type="InterPro" id="IPR036390">
    <property type="entry name" value="WH_DNA-bd_sf"/>
</dbReference>
<evidence type="ECO:0000256" key="4">
    <source>
        <dbReference type="ARBA" id="ARBA00022763"/>
    </source>
</evidence>
<keyword evidence="4" id="KW-0227">DNA damage</keyword>
<evidence type="ECO:0000313" key="14">
    <source>
        <dbReference type="EMBL" id="SVB03513.1"/>
    </source>
</evidence>
<dbReference type="GO" id="GO:0006508">
    <property type="term" value="P:proteolysis"/>
    <property type="evidence" value="ECO:0007669"/>
    <property type="project" value="InterPro"/>
</dbReference>
<dbReference type="GO" id="GO:0003677">
    <property type="term" value="F:DNA binding"/>
    <property type="evidence" value="ECO:0007669"/>
    <property type="project" value="UniProtKB-KW"/>
</dbReference>
<proteinExistence type="inferred from homology"/>
<keyword evidence="11" id="KW-0742">SOS response</keyword>
<keyword evidence="5" id="KW-0378">Hydrolase</keyword>
<keyword evidence="7" id="KW-0805">Transcription regulation</keyword>
<feature type="domain" description="LexA repressor DNA-binding" evidence="13">
    <location>
        <begin position="2"/>
        <end position="62"/>
    </location>
</feature>
<dbReference type="Pfam" id="PF00717">
    <property type="entry name" value="Peptidase_S24"/>
    <property type="match status" value="1"/>
</dbReference>
<dbReference type="SUPFAM" id="SSF51306">
    <property type="entry name" value="LexA/Signal peptidase"/>
    <property type="match status" value="1"/>
</dbReference>
<evidence type="ECO:0000256" key="10">
    <source>
        <dbReference type="ARBA" id="ARBA00023204"/>
    </source>
</evidence>
<dbReference type="InterPro" id="IPR036286">
    <property type="entry name" value="LexA/Signal_pep-like_sf"/>
</dbReference>
<comment type="similarity">
    <text evidence="1">Belongs to the peptidase S24 family.</text>
</comment>
<dbReference type="InterPro" id="IPR006200">
    <property type="entry name" value="LexA"/>
</dbReference>
<evidence type="ECO:0000256" key="5">
    <source>
        <dbReference type="ARBA" id="ARBA00022801"/>
    </source>
</evidence>
<protein>
    <recommendedName>
        <fullName evidence="15">LexA repressor</fullName>
    </recommendedName>
</protein>
<evidence type="ECO:0000256" key="2">
    <source>
        <dbReference type="ARBA" id="ARBA00022491"/>
    </source>
</evidence>
<dbReference type="GO" id="GO:0009432">
    <property type="term" value="P:SOS response"/>
    <property type="evidence" value="ECO:0007669"/>
    <property type="project" value="UniProtKB-KW"/>
</dbReference>
<keyword evidence="10" id="KW-0234">DNA repair</keyword>
<evidence type="ECO:0008006" key="15">
    <source>
        <dbReference type="Google" id="ProtNLM"/>
    </source>
</evidence>
<dbReference type="Gene3D" id="2.10.109.10">
    <property type="entry name" value="Umud Fragment, subunit A"/>
    <property type="match status" value="1"/>
</dbReference>
<dbReference type="InterPro" id="IPR036388">
    <property type="entry name" value="WH-like_DNA-bd_sf"/>
</dbReference>
<dbReference type="Pfam" id="PF01726">
    <property type="entry name" value="LexA_DNA_bind"/>
    <property type="match status" value="1"/>
</dbReference>
<organism evidence="14">
    <name type="scientific">marine metagenome</name>
    <dbReference type="NCBI Taxonomy" id="408172"/>
    <lineage>
        <taxon>unclassified sequences</taxon>
        <taxon>metagenomes</taxon>
        <taxon>ecological metagenomes</taxon>
    </lineage>
</organism>
<keyword evidence="2" id="KW-0678">Repressor</keyword>
<dbReference type="HAMAP" id="MF_00015">
    <property type="entry name" value="LexA"/>
    <property type="match status" value="1"/>
</dbReference>
<evidence type="ECO:0000256" key="9">
    <source>
        <dbReference type="ARBA" id="ARBA00023163"/>
    </source>
</evidence>
<dbReference type="EMBL" id="UINC01026302">
    <property type="protein sequence ID" value="SVB03513.1"/>
    <property type="molecule type" value="Genomic_DNA"/>
</dbReference>
<keyword evidence="6" id="KW-0068">Autocatalytic cleavage</keyword>
<name>A0A382AR47_9ZZZZ</name>
<dbReference type="PRINTS" id="PR00726">
    <property type="entry name" value="LEXASERPTASE"/>
</dbReference>
<dbReference type="CDD" id="cd06529">
    <property type="entry name" value="S24_LexA-like"/>
    <property type="match status" value="1"/>
</dbReference>
<dbReference type="GO" id="GO:0004252">
    <property type="term" value="F:serine-type endopeptidase activity"/>
    <property type="evidence" value="ECO:0007669"/>
    <property type="project" value="InterPro"/>
</dbReference>
<sequence length="197" mass="21965">MLTGLEEKILQCITRYITQNGRSPTLDEIGQLLEIKSKGTIHRYIKSLIDKGHLQRTGRNWRGIRLTGEQNRRLTILPLAGRIAAGKPIEAISEQCEINFSEMLLGPGRYVLEVQGDSMIDAGILDGDLVIIRETQSADNGDIVVALIDNSEATLKRLRKHGKQVELIPDNQSMSPMKYSADRINIQGVVVGQARMY</sequence>
<keyword evidence="9" id="KW-0804">Transcription</keyword>
<evidence type="ECO:0000256" key="1">
    <source>
        <dbReference type="ARBA" id="ARBA00007484"/>
    </source>
</evidence>
<dbReference type="FunFam" id="2.10.109.10:FF:000001">
    <property type="entry name" value="LexA repressor"/>
    <property type="match status" value="1"/>
</dbReference>
<keyword evidence="8" id="KW-0238">DNA-binding</keyword>
<dbReference type="AlphaFoldDB" id="A0A382AR47"/>
<feature type="domain" description="Peptidase S24/S26A/S26B/S26C" evidence="12">
    <location>
        <begin position="78"/>
        <end position="191"/>
    </location>
</feature>
<reference evidence="14" key="1">
    <citation type="submission" date="2018-05" db="EMBL/GenBank/DDBJ databases">
        <authorList>
            <person name="Lanie J.A."/>
            <person name="Ng W.-L."/>
            <person name="Kazmierczak K.M."/>
            <person name="Andrzejewski T.M."/>
            <person name="Davidsen T.M."/>
            <person name="Wayne K.J."/>
            <person name="Tettelin H."/>
            <person name="Glass J.I."/>
            <person name="Rusch D."/>
            <person name="Podicherti R."/>
            <person name="Tsui H.-C.T."/>
            <person name="Winkler M.E."/>
        </authorList>
    </citation>
    <scope>NUCLEOTIDE SEQUENCE</scope>
</reference>
<dbReference type="Gene3D" id="1.10.10.10">
    <property type="entry name" value="Winged helix-like DNA-binding domain superfamily/Winged helix DNA-binding domain"/>
    <property type="match status" value="1"/>
</dbReference>
<dbReference type="InterPro" id="IPR006197">
    <property type="entry name" value="Peptidase_S24_LexA"/>
</dbReference>
<accession>A0A382AR47</accession>
<dbReference type="InterPro" id="IPR015927">
    <property type="entry name" value="Peptidase_S24_S26A/B/C"/>
</dbReference>
<dbReference type="GO" id="GO:0006281">
    <property type="term" value="P:DNA repair"/>
    <property type="evidence" value="ECO:0007669"/>
    <property type="project" value="UniProtKB-KW"/>
</dbReference>
<evidence type="ECO:0000256" key="11">
    <source>
        <dbReference type="ARBA" id="ARBA00023236"/>
    </source>
</evidence>
<keyword evidence="3" id="KW-0235">DNA replication</keyword>
<dbReference type="GO" id="GO:0006260">
    <property type="term" value="P:DNA replication"/>
    <property type="evidence" value="ECO:0007669"/>
    <property type="project" value="UniProtKB-KW"/>
</dbReference>
<dbReference type="SUPFAM" id="SSF46785">
    <property type="entry name" value="Winged helix' DNA-binding domain"/>
    <property type="match status" value="1"/>
</dbReference>
<evidence type="ECO:0000256" key="6">
    <source>
        <dbReference type="ARBA" id="ARBA00022813"/>
    </source>
</evidence>
<dbReference type="InterPro" id="IPR050077">
    <property type="entry name" value="LexA_repressor"/>
</dbReference>
<dbReference type="NCBIfam" id="TIGR00498">
    <property type="entry name" value="lexA"/>
    <property type="match status" value="1"/>
</dbReference>
<evidence type="ECO:0000259" key="12">
    <source>
        <dbReference type="Pfam" id="PF00717"/>
    </source>
</evidence>
<gene>
    <name evidence="14" type="ORF">METZ01_LOCUS156367</name>
</gene>
<evidence type="ECO:0000256" key="7">
    <source>
        <dbReference type="ARBA" id="ARBA00023015"/>
    </source>
</evidence>